<keyword evidence="5" id="KW-1185">Reference proteome</keyword>
<reference evidence="3 5" key="2">
    <citation type="submission" date="2021-03" db="EMBL/GenBank/DDBJ databases">
        <title>Human Oral Microbial Genomes.</title>
        <authorList>
            <person name="Johnston C.D."/>
            <person name="Chen T."/>
            <person name="Dewhirst F.E."/>
        </authorList>
    </citation>
    <scope>NUCLEOTIDE SEQUENCE [LARGE SCALE GENOMIC DNA]</scope>
    <source>
        <strain evidence="3 5">W1435</strain>
    </source>
</reference>
<dbReference type="EMBL" id="CP072370">
    <property type="protein sequence ID" value="QUB87120.1"/>
    <property type="molecule type" value="Genomic_DNA"/>
</dbReference>
<sequence length="303" mass="35453">MSKFNFILVFVLLLYGCEIAAQKETTGKISHTEQQDKPYYQRINDQIDSFTERPLYCIKVKRACVGCDIRVNDFPIIQQFEKRCSGTEMEFPLNPGILSSGIQELTIRIVPPSDQKCIPENAVFEFEINKMPDSWVYDGNREIILPTVKMDAQGLPSWEFKTKFKAEVPFLFVAWKESQDLSKVKNLDKLLDDAYKKIAKIIEDKNIEEFVKIISKTFEYNVMLYERTEGKPNGFQEEPEKLLPMKNCKIALYGNNRLARYEDEEFESCFKFEVFLKNNEKTVYEYPLYFHLPQGASELEVVR</sequence>
<dbReference type="EMBL" id="CP012074">
    <property type="protein sequence ID" value="AKU69481.1"/>
    <property type="molecule type" value="Genomic_DNA"/>
</dbReference>
<dbReference type="AlphaFoldDB" id="A0A0K1NLC3"/>
<gene>
    <name evidence="2" type="ORF">ADJ77_06755</name>
    <name evidence="3" type="ORF">J5A51_06460</name>
</gene>
<protein>
    <submittedName>
        <fullName evidence="2">Uncharacterized protein</fullName>
    </submittedName>
</protein>
<dbReference type="Proteomes" id="UP000060345">
    <property type="component" value="Chromosome 1"/>
</dbReference>
<evidence type="ECO:0000256" key="1">
    <source>
        <dbReference type="SAM" id="SignalP"/>
    </source>
</evidence>
<proteinExistence type="predicted"/>
<evidence type="ECO:0000313" key="4">
    <source>
        <dbReference type="Proteomes" id="UP000060345"/>
    </source>
</evidence>
<evidence type="ECO:0000313" key="3">
    <source>
        <dbReference type="EMBL" id="QUB87120.1"/>
    </source>
</evidence>
<dbReference type="STRING" id="1236517.ADJ77_06755"/>
<evidence type="ECO:0000313" key="5">
    <source>
        <dbReference type="Proteomes" id="UP000682005"/>
    </source>
</evidence>
<dbReference type="Proteomes" id="UP000682005">
    <property type="component" value="Chromosome 1"/>
</dbReference>
<reference evidence="2 4" key="1">
    <citation type="submission" date="2015-07" db="EMBL/GenBank/DDBJ databases">
        <authorList>
            <person name="Noorani M."/>
        </authorList>
    </citation>
    <scope>NUCLEOTIDE SEQUENCE [LARGE SCALE GENOMIC DNA]</scope>
    <source>
        <strain evidence="2 4">W1435</strain>
    </source>
</reference>
<dbReference type="RefSeq" id="WP_025078879.1">
    <property type="nucleotide sequence ID" value="NZ_BAKO01000029.1"/>
</dbReference>
<dbReference type="PROSITE" id="PS51257">
    <property type="entry name" value="PROKAR_LIPOPROTEIN"/>
    <property type="match status" value="1"/>
</dbReference>
<name>A0A0K1NLC3_9BACT</name>
<dbReference type="OrthoDB" id="1149023at2"/>
<organism evidence="2 4">
    <name type="scientific">Prevotella fusca JCM 17724</name>
    <dbReference type="NCBI Taxonomy" id="1236517"/>
    <lineage>
        <taxon>Bacteria</taxon>
        <taxon>Pseudomonadati</taxon>
        <taxon>Bacteroidota</taxon>
        <taxon>Bacteroidia</taxon>
        <taxon>Bacteroidales</taxon>
        <taxon>Prevotellaceae</taxon>
        <taxon>Prevotella</taxon>
    </lineage>
</organism>
<feature type="signal peptide" evidence="1">
    <location>
        <begin position="1"/>
        <end position="20"/>
    </location>
</feature>
<evidence type="ECO:0000313" key="2">
    <source>
        <dbReference type="EMBL" id="AKU69481.1"/>
    </source>
</evidence>
<keyword evidence="1" id="KW-0732">Signal</keyword>
<feature type="chain" id="PRO_5044544604" evidence="1">
    <location>
        <begin position="21"/>
        <end position="303"/>
    </location>
</feature>
<accession>A0A0K1NLC3</accession>
<dbReference type="KEGG" id="pfus:ADJ77_06755"/>